<evidence type="ECO:0000313" key="2">
    <source>
        <dbReference type="Proteomes" id="UP000364291"/>
    </source>
</evidence>
<accession>A0A5E5P2P8</accession>
<reference evidence="1 2" key="1">
    <citation type="submission" date="2019-08" db="EMBL/GenBank/DDBJ databases">
        <authorList>
            <person name="Peeters C."/>
        </authorList>
    </citation>
    <scope>NUCLEOTIDE SEQUENCE [LARGE SCALE GENOMIC DNA]</scope>
    <source>
        <strain evidence="1 2">LMG 18089</strain>
    </source>
</reference>
<dbReference type="AlphaFoldDB" id="A0A5E5P2P8"/>
<dbReference type="EMBL" id="CABPSX010000002">
    <property type="protein sequence ID" value="VVG70697.1"/>
    <property type="molecule type" value="Genomic_DNA"/>
</dbReference>
<evidence type="ECO:0000313" key="1">
    <source>
        <dbReference type="EMBL" id="VVG70697.1"/>
    </source>
</evidence>
<gene>
    <name evidence="1" type="ORF">PAP18089_01661</name>
</gene>
<protein>
    <submittedName>
        <fullName evidence="1">Uncharacterized protein</fullName>
    </submittedName>
</protein>
<name>A0A5E5P2P8_9BURK</name>
<sequence length="57" mass="6580">MRATPIREALWLVKNGVPFDIAFSVDDATRAGWSIIFSEMEGHVFNFRTMEFEKSRA</sequence>
<dbReference type="Proteomes" id="UP000364291">
    <property type="component" value="Unassembled WGS sequence"/>
</dbReference>
<proteinExistence type="predicted"/>
<organism evidence="1 2">
    <name type="scientific">Pandoraea apista</name>
    <dbReference type="NCBI Taxonomy" id="93218"/>
    <lineage>
        <taxon>Bacteria</taxon>
        <taxon>Pseudomonadati</taxon>
        <taxon>Pseudomonadota</taxon>
        <taxon>Betaproteobacteria</taxon>
        <taxon>Burkholderiales</taxon>
        <taxon>Burkholderiaceae</taxon>
        <taxon>Pandoraea</taxon>
    </lineage>
</organism>